<evidence type="ECO:0000256" key="1">
    <source>
        <dbReference type="SAM" id="MobiDB-lite"/>
    </source>
</evidence>
<evidence type="ECO:0000313" key="3">
    <source>
        <dbReference type="EMBL" id="GIF26308.1"/>
    </source>
</evidence>
<feature type="transmembrane region" description="Helical" evidence="2">
    <location>
        <begin position="85"/>
        <end position="108"/>
    </location>
</feature>
<dbReference type="InterPro" id="IPR013783">
    <property type="entry name" value="Ig-like_fold"/>
</dbReference>
<sequence>MADRAKKQPEAEPARRGTMIFIYSCVWLLLLLPVGLLYLQDNWVHDLGKAHPLLCIGWWGSVGGLVANLEVVTKAQNRWRPSAEFWYLGRPITAALFGGVGYVVYMTLVQASLNTPESAATQLSESPSAIGYVIAFALGLREQTFRDLLARVFDLLATAGGADVEPPSVPPDFSAEYDAAEKGVRISWGLATDNVGVTVYHLYRDYRFLASVRPSSAKPPTPDTRRRLWPWTSPATEPAEEPAEEPTAPAEEPNLLSFVDRSAPQGLRRYAVTAADAADNESAPAGPIAVDVTSGA</sequence>
<reference evidence="3" key="1">
    <citation type="submission" date="2021-01" db="EMBL/GenBank/DDBJ databases">
        <title>Whole genome shotgun sequence of Actinoplanes tereljensis NBRC 105297.</title>
        <authorList>
            <person name="Komaki H."/>
            <person name="Tamura T."/>
        </authorList>
    </citation>
    <scope>NUCLEOTIDE SEQUENCE</scope>
    <source>
        <strain evidence="3">NBRC 105297</strain>
    </source>
</reference>
<dbReference type="Proteomes" id="UP000623608">
    <property type="component" value="Unassembled WGS sequence"/>
</dbReference>
<organism evidence="3 4">
    <name type="scientific">Paractinoplanes tereljensis</name>
    <dbReference type="NCBI Taxonomy" id="571912"/>
    <lineage>
        <taxon>Bacteria</taxon>
        <taxon>Bacillati</taxon>
        <taxon>Actinomycetota</taxon>
        <taxon>Actinomycetes</taxon>
        <taxon>Micromonosporales</taxon>
        <taxon>Micromonosporaceae</taxon>
        <taxon>Paractinoplanes</taxon>
    </lineage>
</organism>
<keyword evidence="4" id="KW-1185">Reference proteome</keyword>
<dbReference type="GO" id="GO:0005975">
    <property type="term" value="P:carbohydrate metabolic process"/>
    <property type="evidence" value="ECO:0007669"/>
    <property type="project" value="UniProtKB-ARBA"/>
</dbReference>
<gene>
    <name evidence="3" type="ORF">Ate02nite_90380</name>
</gene>
<protein>
    <submittedName>
        <fullName evidence="3">Uncharacterized protein</fullName>
    </submittedName>
</protein>
<keyword evidence="2" id="KW-1133">Transmembrane helix</keyword>
<evidence type="ECO:0000313" key="4">
    <source>
        <dbReference type="Proteomes" id="UP000623608"/>
    </source>
</evidence>
<feature type="transmembrane region" description="Helical" evidence="2">
    <location>
        <begin position="51"/>
        <end position="73"/>
    </location>
</feature>
<name>A0A919NXS0_9ACTN</name>
<dbReference type="AlphaFoldDB" id="A0A919NXS0"/>
<feature type="region of interest" description="Disordered" evidence="1">
    <location>
        <begin position="213"/>
        <end position="255"/>
    </location>
</feature>
<feature type="transmembrane region" description="Helical" evidence="2">
    <location>
        <begin position="20"/>
        <end position="39"/>
    </location>
</feature>
<accession>A0A919NXS0</accession>
<keyword evidence="2" id="KW-0812">Transmembrane</keyword>
<proteinExistence type="predicted"/>
<dbReference type="Gene3D" id="2.60.40.10">
    <property type="entry name" value="Immunoglobulins"/>
    <property type="match status" value="1"/>
</dbReference>
<evidence type="ECO:0000256" key="2">
    <source>
        <dbReference type="SAM" id="Phobius"/>
    </source>
</evidence>
<dbReference type="EMBL" id="BOMY01000060">
    <property type="protein sequence ID" value="GIF26308.1"/>
    <property type="molecule type" value="Genomic_DNA"/>
</dbReference>
<comment type="caution">
    <text evidence="3">The sequence shown here is derived from an EMBL/GenBank/DDBJ whole genome shotgun (WGS) entry which is preliminary data.</text>
</comment>
<feature type="compositionally biased region" description="Low complexity" evidence="1">
    <location>
        <begin position="275"/>
        <end position="285"/>
    </location>
</feature>
<dbReference type="RefSeq" id="WP_203814113.1">
    <property type="nucleotide sequence ID" value="NZ_BOMY01000060.1"/>
</dbReference>
<keyword evidence="2" id="KW-0472">Membrane</keyword>
<feature type="region of interest" description="Disordered" evidence="1">
    <location>
        <begin position="275"/>
        <end position="296"/>
    </location>
</feature>